<evidence type="ECO:0000313" key="2">
    <source>
        <dbReference type="Proteomes" id="UP001433508"/>
    </source>
</evidence>
<protein>
    <submittedName>
        <fullName evidence="1">Uncharacterized protein</fullName>
    </submittedName>
</protein>
<sequence length="285" mass="31943">MSNYGSRCDTASRKDGKISNDFSPSMQSCLMVNWINGYAGMTRENAALEIIRLFLAKHGVKEAPKTTRDLLPADWKAGSTVIPIDFESPGGVQFREYIPDIQAYDQTGAEIHWLGFNKDPSPVFRLKADWDAPVDIVSGILSALTNTVVTRNEVLRLAEQSPETYDTVKKAVAPYKAHFNRLLDPVVLRRDPSYNDVAARYKAQIRSLFAEQQDAAMRLRQINIQLNELLAERDKELSSLDSGYQPRHARAPAELARHGITTTKEEEWGTVETGLTAEALEDLDF</sequence>
<dbReference type="EMBL" id="MU971374">
    <property type="protein sequence ID" value="KAK9237112.1"/>
    <property type="molecule type" value="Genomic_DNA"/>
</dbReference>
<gene>
    <name evidence="1" type="ORF">V1525DRAFT_388857</name>
</gene>
<keyword evidence="2" id="KW-1185">Reference proteome</keyword>
<name>A0ACC3T242_LIPKO</name>
<accession>A0ACC3T242</accession>
<comment type="caution">
    <text evidence="1">The sequence shown here is derived from an EMBL/GenBank/DDBJ whole genome shotgun (WGS) entry which is preliminary data.</text>
</comment>
<organism evidence="1 2">
    <name type="scientific">Lipomyces kononenkoae</name>
    <name type="common">Yeast</name>
    <dbReference type="NCBI Taxonomy" id="34357"/>
    <lineage>
        <taxon>Eukaryota</taxon>
        <taxon>Fungi</taxon>
        <taxon>Dikarya</taxon>
        <taxon>Ascomycota</taxon>
        <taxon>Saccharomycotina</taxon>
        <taxon>Lipomycetes</taxon>
        <taxon>Lipomycetales</taxon>
        <taxon>Lipomycetaceae</taxon>
        <taxon>Lipomyces</taxon>
    </lineage>
</organism>
<dbReference type="Proteomes" id="UP001433508">
    <property type="component" value="Unassembled WGS sequence"/>
</dbReference>
<evidence type="ECO:0000313" key="1">
    <source>
        <dbReference type="EMBL" id="KAK9237112.1"/>
    </source>
</evidence>
<proteinExistence type="predicted"/>
<reference evidence="2" key="1">
    <citation type="journal article" date="2024" name="Front. Bioeng. Biotechnol.">
        <title>Genome-scale model development and genomic sequencing of the oleaginous clade Lipomyces.</title>
        <authorList>
            <person name="Czajka J.J."/>
            <person name="Han Y."/>
            <person name="Kim J."/>
            <person name="Mondo S.J."/>
            <person name="Hofstad B.A."/>
            <person name="Robles A."/>
            <person name="Haridas S."/>
            <person name="Riley R."/>
            <person name="LaButti K."/>
            <person name="Pangilinan J."/>
            <person name="Andreopoulos W."/>
            <person name="Lipzen A."/>
            <person name="Yan J."/>
            <person name="Wang M."/>
            <person name="Ng V."/>
            <person name="Grigoriev I.V."/>
            <person name="Spatafora J.W."/>
            <person name="Magnuson J.K."/>
            <person name="Baker S.E."/>
            <person name="Pomraning K.R."/>
        </authorList>
    </citation>
    <scope>NUCLEOTIDE SEQUENCE [LARGE SCALE GENOMIC DNA]</scope>
    <source>
        <strain evidence="2">CBS 7786</strain>
    </source>
</reference>